<dbReference type="Proteomes" id="UP001232245">
    <property type="component" value="Unassembled WGS sequence"/>
</dbReference>
<dbReference type="EMBL" id="JAUSTZ010000008">
    <property type="protein sequence ID" value="MDQ0227321.1"/>
    <property type="molecule type" value="Genomic_DNA"/>
</dbReference>
<proteinExistence type="predicted"/>
<evidence type="ECO:0000313" key="1">
    <source>
        <dbReference type="EMBL" id="MDQ0227321.1"/>
    </source>
</evidence>
<reference evidence="1 2" key="1">
    <citation type="submission" date="2023-07" db="EMBL/GenBank/DDBJ databases">
        <title>Genomic Encyclopedia of Type Strains, Phase IV (KMG-IV): sequencing the most valuable type-strain genomes for metagenomic binning, comparative biology and taxonomic classification.</title>
        <authorList>
            <person name="Goeker M."/>
        </authorList>
    </citation>
    <scope>NUCLEOTIDE SEQUENCE [LARGE SCALE GENOMIC DNA]</scope>
    <source>
        <strain evidence="1 2">DSM 17723</strain>
    </source>
</reference>
<accession>A0ABT9Z4Y5</accession>
<protein>
    <submittedName>
        <fullName evidence="1">Uncharacterized protein</fullName>
    </submittedName>
</protein>
<comment type="caution">
    <text evidence="1">The sequence shown here is derived from an EMBL/GenBank/DDBJ whole genome shotgun (WGS) entry which is preliminary data.</text>
</comment>
<sequence length="130" mass="15346">MIKNFIVLGVKTNNIDEVTNDLEELLQIKFTIHESSYWGIYNLAKISKSSDIKLGYNYVDEDWREEEHKDCPLLVELNNLQQSEETMNVICRKLPYIIPLTITVIEPNISSRKYKFIDGEAKLVYEHFFR</sequence>
<keyword evidence="2" id="KW-1185">Reference proteome</keyword>
<name>A0ABT9Z4Y5_9BACI</name>
<gene>
    <name evidence="1" type="ORF">J2S02_003666</name>
</gene>
<dbReference type="RefSeq" id="WP_174881008.1">
    <property type="nucleotide sequence ID" value="NZ_CADEPK010000299.1"/>
</dbReference>
<evidence type="ECO:0000313" key="2">
    <source>
        <dbReference type="Proteomes" id="UP001232245"/>
    </source>
</evidence>
<organism evidence="1 2">
    <name type="scientific">Metabacillus niabensis</name>
    <dbReference type="NCBI Taxonomy" id="324854"/>
    <lineage>
        <taxon>Bacteria</taxon>
        <taxon>Bacillati</taxon>
        <taxon>Bacillota</taxon>
        <taxon>Bacilli</taxon>
        <taxon>Bacillales</taxon>
        <taxon>Bacillaceae</taxon>
        <taxon>Metabacillus</taxon>
    </lineage>
</organism>